<dbReference type="SUPFAM" id="SSF55031">
    <property type="entry name" value="Bacterial exopeptidase dimerisation domain"/>
    <property type="match status" value="1"/>
</dbReference>
<evidence type="ECO:0000259" key="2">
    <source>
        <dbReference type="Pfam" id="PF07687"/>
    </source>
</evidence>
<dbReference type="PIRSF" id="PIRSF037226">
    <property type="entry name" value="Amidohydrolase_ACY1L2_prd"/>
    <property type="match status" value="1"/>
</dbReference>
<dbReference type="CDD" id="cd03887">
    <property type="entry name" value="M20_Acy1L2"/>
    <property type="match status" value="1"/>
</dbReference>
<dbReference type="InterPro" id="IPR017144">
    <property type="entry name" value="Xaa-Arg_dipeptidase"/>
</dbReference>
<evidence type="ECO:0000256" key="1">
    <source>
        <dbReference type="PIRNR" id="PIRNR037226"/>
    </source>
</evidence>
<dbReference type="EMBL" id="VBSP01000002">
    <property type="protein sequence ID" value="TLQ49234.1"/>
    <property type="molecule type" value="Genomic_DNA"/>
</dbReference>
<accession>A0A5R9EGE8</accession>
<dbReference type="Pfam" id="PF07687">
    <property type="entry name" value="M20_dimer"/>
    <property type="match status" value="1"/>
</dbReference>
<dbReference type="GO" id="GO:0071713">
    <property type="term" value="F:para-aminobenzoyl-glutamate hydrolase activity"/>
    <property type="evidence" value="ECO:0007669"/>
    <property type="project" value="TreeGrafter"/>
</dbReference>
<comment type="caution">
    <text evidence="3">The sequence shown here is derived from an EMBL/GenBank/DDBJ whole genome shotgun (WGS) entry which is preliminary data.</text>
</comment>
<dbReference type="AlphaFoldDB" id="A0A5R9EGE8"/>
<dbReference type="GO" id="GO:0016805">
    <property type="term" value="F:dipeptidase activity"/>
    <property type="evidence" value="ECO:0007669"/>
    <property type="project" value="InterPro"/>
</dbReference>
<gene>
    <name evidence="3" type="ORF">FEZ33_00965</name>
</gene>
<dbReference type="OrthoDB" id="9781032at2"/>
<name>A0A5R9EGE8_9LACT</name>
<evidence type="ECO:0000313" key="4">
    <source>
        <dbReference type="Proteomes" id="UP000306420"/>
    </source>
</evidence>
<dbReference type="InterPro" id="IPR036264">
    <property type="entry name" value="Bact_exopeptidase_dim_dom"/>
</dbReference>
<dbReference type="InterPro" id="IPR017439">
    <property type="entry name" value="Amidohydrolase"/>
</dbReference>
<dbReference type="Proteomes" id="UP000306420">
    <property type="component" value="Unassembled WGS sequence"/>
</dbReference>
<sequence length="391" mass="42775">MSKEQLHEIVSEMREELQGLSDYIYENPELGLNEYKSSQAHVDLLRKHGFDVEYPYLGFDTAFKATFDSGKEGPTVAYLSEYDALPGIGHGCGHNMLGTVDTGAGIALSKVVGETGGRVVVLGTPAEETDGVKVDMANADTFDDVDVALCTHPSDQNLMSNVSLAMEALEFEFFGKTAHAAGAPWEGINALDAAINMFNMVNAGRQQLRPDARVHGIIAEGGVAANIIPEYTRVQFYVRSLDINYLQEVKDMVIRSAEAASSAAGTTMKYNYFEKSYYNMITNQKLSDTYNANAADLGIEMIDAGEDLSGSIDMGNVSQVVPSIHSYYEITDGVPTAGHTVEFREATRTEFGYKAMMRTVEILARTGFDVITKPELLAEITEEFNKIEKVN</sequence>
<dbReference type="NCBIfam" id="TIGR01891">
    <property type="entry name" value="amidohydrolases"/>
    <property type="match status" value="1"/>
</dbReference>
<dbReference type="InterPro" id="IPR052030">
    <property type="entry name" value="Peptidase_M20/M20A_hydrolases"/>
</dbReference>
<dbReference type="FunFam" id="3.30.70.360:FF:000004">
    <property type="entry name" value="Peptidase M20 domain-containing protein 2"/>
    <property type="match status" value="1"/>
</dbReference>
<dbReference type="GO" id="GO:0046657">
    <property type="term" value="P:folic acid catabolic process"/>
    <property type="evidence" value="ECO:0007669"/>
    <property type="project" value="TreeGrafter"/>
</dbReference>
<protein>
    <recommendedName>
        <fullName evidence="1">Peptidase M20 domain-containing protein 2</fullName>
    </recommendedName>
</protein>
<dbReference type="PANTHER" id="PTHR30575:SF0">
    <property type="entry name" value="XAA-ARG DIPEPTIDASE"/>
    <property type="match status" value="1"/>
</dbReference>
<dbReference type="RefSeq" id="WP_138403516.1">
    <property type="nucleotide sequence ID" value="NZ_VBSP01000002.1"/>
</dbReference>
<organism evidence="3 4">
    <name type="scientific">Ruoffia tabacinasalis</name>
    <dbReference type="NCBI Taxonomy" id="87458"/>
    <lineage>
        <taxon>Bacteria</taxon>
        <taxon>Bacillati</taxon>
        <taxon>Bacillota</taxon>
        <taxon>Bacilli</taxon>
        <taxon>Lactobacillales</taxon>
        <taxon>Aerococcaceae</taxon>
        <taxon>Ruoffia</taxon>
    </lineage>
</organism>
<dbReference type="PANTHER" id="PTHR30575">
    <property type="entry name" value="PEPTIDASE M20"/>
    <property type="match status" value="1"/>
</dbReference>
<feature type="domain" description="Peptidase M20 dimerisation" evidence="2">
    <location>
        <begin position="170"/>
        <end position="255"/>
    </location>
</feature>
<dbReference type="Gene3D" id="3.40.630.10">
    <property type="entry name" value="Zn peptidases"/>
    <property type="match status" value="1"/>
</dbReference>
<dbReference type="GO" id="GO:0005737">
    <property type="term" value="C:cytoplasm"/>
    <property type="evidence" value="ECO:0007669"/>
    <property type="project" value="TreeGrafter"/>
</dbReference>
<dbReference type="Gene3D" id="3.30.70.360">
    <property type="match status" value="1"/>
</dbReference>
<dbReference type="InterPro" id="IPR011650">
    <property type="entry name" value="Peptidase_M20_dimer"/>
</dbReference>
<comment type="similarity">
    <text evidence="1">Belongs to the peptidase M20A family.</text>
</comment>
<evidence type="ECO:0000313" key="3">
    <source>
        <dbReference type="EMBL" id="TLQ49234.1"/>
    </source>
</evidence>
<proteinExistence type="inferred from homology"/>
<dbReference type="SUPFAM" id="SSF53187">
    <property type="entry name" value="Zn-dependent exopeptidases"/>
    <property type="match status" value="1"/>
</dbReference>
<reference evidence="3 4" key="1">
    <citation type="submission" date="2019-05" db="EMBL/GenBank/DDBJ databases">
        <title>The metagenome of a microbial culture collection derived from dairy environment covers the genomic content of the human microbiome.</title>
        <authorList>
            <person name="Roder T."/>
            <person name="Wuthrich D."/>
            <person name="Sattari Z."/>
            <person name="Von Ah U."/>
            <person name="Bar C."/>
            <person name="Ronchi F."/>
            <person name="Macpherson A.J."/>
            <person name="Ganal-Vonarburg S.C."/>
            <person name="Bruggmann R."/>
            <person name="Vergeres G."/>
        </authorList>
    </citation>
    <scope>NUCLEOTIDE SEQUENCE [LARGE SCALE GENOMIC DNA]</scope>
    <source>
        <strain evidence="3 4">FAM 24227</strain>
    </source>
</reference>